<name>A0A1H0S428_MICTS</name>
<protein>
    <submittedName>
        <fullName evidence="3">Glycosyltransferase involved in cell wall bisynthesis</fullName>
    </submittedName>
</protein>
<reference evidence="3 4" key="1">
    <citation type="submission" date="2016-10" db="EMBL/GenBank/DDBJ databases">
        <authorList>
            <person name="de Groot N.N."/>
        </authorList>
    </citation>
    <scope>NUCLEOTIDE SEQUENCE [LARGE SCALE GENOMIC DNA]</scope>
    <source>
        <strain evidence="3 4">StLB037</strain>
    </source>
</reference>
<dbReference type="Proteomes" id="UP000186456">
    <property type="component" value="Unassembled WGS sequence"/>
</dbReference>
<accession>A0A1H0S428</accession>
<evidence type="ECO:0000259" key="2">
    <source>
        <dbReference type="Pfam" id="PF00534"/>
    </source>
</evidence>
<sequence length="367" mass="40234">MRDARDKRILVISQLPPPLHGSTLMTRTLMQVLRDRGFALDIVERRFSKAVSEVGKFSFRKLLSAAMMPGRLFGRILFRKPGVIIFFVTNRTFSFWVDVALSCVLRALRAKTIIYLHTRGFSDLAGRSRVYDFFVKMLLRSGDVVVCLGETLCADVRPFVSAPVLSIPNAVSPPVGPQSGVSGPVLYFSNLIPEKGAGTFLQVARAVSENRPETQFVIAGAPVDDDFQAMLLADAANDGLASRVVFLGAITDQHTKWDLLASASVLVFPSTYAYEAQPLTILEAMAVGTPVVAFDVGGIKDIVSDGVTGLVYAPNDVEGMKEGVLRLLEDEELLHGLSREASERFSRDFSVSVFSERWVTLLRGEGR</sequence>
<keyword evidence="1 3" id="KW-0808">Transferase</keyword>
<evidence type="ECO:0000256" key="1">
    <source>
        <dbReference type="ARBA" id="ARBA00022679"/>
    </source>
</evidence>
<dbReference type="SUPFAM" id="SSF53756">
    <property type="entry name" value="UDP-Glycosyltransferase/glycogen phosphorylase"/>
    <property type="match status" value="1"/>
</dbReference>
<dbReference type="Pfam" id="PF00534">
    <property type="entry name" value="Glycos_transf_1"/>
    <property type="match status" value="1"/>
</dbReference>
<gene>
    <name evidence="3" type="ORF">SAMN04487788_3187</name>
</gene>
<proteinExistence type="predicted"/>
<dbReference type="InterPro" id="IPR001296">
    <property type="entry name" value="Glyco_trans_1"/>
</dbReference>
<feature type="domain" description="Glycosyl transferase family 1" evidence="2">
    <location>
        <begin position="185"/>
        <end position="343"/>
    </location>
</feature>
<dbReference type="GO" id="GO:0016757">
    <property type="term" value="F:glycosyltransferase activity"/>
    <property type="evidence" value="ECO:0007669"/>
    <property type="project" value="InterPro"/>
</dbReference>
<dbReference type="EMBL" id="FNJN01000008">
    <property type="protein sequence ID" value="SDP36502.1"/>
    <property type="molecule type" value="Genomic_DNA"/>
</dbReference>
<evidence type="ECO:0000313" key="4">
    <source>
        <dbReference type="Proteomes" id="UP000186456"/>
    </source>
</evidence>
<dbReference type="PANTHER" id="PTHR12526:SF584">
    <property type="entry name" value="GLYCOSYLTRANSFERASE"/>
    <property type="match status" value="1"/>
</dbReference>
<dbReference type="CDD" id="cd03801">
    <property type="entry name" value="GT4_PimA-like"/>
    <property type="match status" value="1"/>
</dbReference>
<dbReference type="Gene3D" id="3.40.50.2000">
    <property type="entry name" value="Glycogen Phosphorylase B"/>
    <property type="match status" value="2"/>
</dbReference>
<dbReference type="PANTHER" id="PTHR12526">
    <property type="entry name" value="GLYCOSYLTRANSFERASE"/>
    <property type="match status" value="1"/>
</dbReference>
<evidence type="ECO:0000313" key="3">
    <source>
        <dbReference type="EMBL" id="SDP36502.1"/>
    </source>
</evidence>
<dbReference type="AlphaFoldDB" id="A0A1H0S428"/>
<organism evidence="3 4">
    <name type="scientific">Microbacterium testaceum (strain StLB037)</name>
    <dbReference type="NCBI Taxonomy" id="979556"/>
    <lineage>
        <taxon>Bacteria</taxon>
        <taxon>Bacillati</taxon>
        <taxon>Actinomycetota</taxon>
        <taxon>Actinomycetes</taxon>
        <taxon>Micrococcales</taxon>
        <taxon>Microbacteriaceae</taxon>
        <taxon>Microbacterium</taxon>
    </lineage>
</organism>